<dbReference type="AlphaFoldDB" id="E2PXM4"/>
<keyword evidence="2" id="KW-0808">Transferase</keyword>
<feature type="domain" description="CobE/GbiG C-terminal" evidence="1">
    <location>
        <begin position="31"/>
        <end position="151"/>
    </location>
</feature>
<dbReference type="SUPFAM" id="SSF159664">
    <property type="entry name" value="CobE/GbiG C-terminal domain-like"/>
    <property type="match status" value="1"/>
</dbReference>
<accession>E2PXM4</accession>
<dbReference type="Proteomes" id="UP000002357">
    <property type="component" value="Chromosome"/>
</dbReference>
<dbReference type="OrthoDB" id="9804789at2"/>
<dbReference type="Pfam" id="PF01890">
    <property type="entry name" value="CbiG_C"/>
    <property type="match status" value="1"/>
</dbReference>
<dbReference type="Gene3D" id="3.30.950.10">
    <property type="entry name" value="Methyltransferase, Cobalt-precorrin-4 Transmethylase, Domain 2"/>
    <property type="match status" value="1"/>
</dbReference>
<dbReference type="InterPro" id="IPR036518">
    <property type="entry name" value="CobE/GbiG_C_sf"/>
</dbReference>
<dbReference type="EC" id="2.1.1.131" evidence="2"/>
<dbReference type="InterPro" id="IPR035996">
    <property type="entry name" value="4pyrrol_Methylase_sf"/>
</dbReference>
<evidence type="ECO:0000313" key="3">
    <source>
        <dbReference type="Proteomes" id="UP000002357"/>
    </source>
</evidence>
<organism evidence="2 3">
    <name type="scientific">Streptomyces clavuligerus</name>
    <dbReference type="NCBI Taxonomy" id="1901"/>
    <lineage>
        <taxon>Bacteria</taxon>
        <taxon>Bacillati</taxon>
        <taxon>Actinomycetota</taxon>
        <taxon>Actinomycetes</taxon>
        <taxon>Kitasatosporales</taxon>
        <taxon>Streptomycetaceae</taxon>
        <taxon>Streptomyces</taxon>
    </lineage>
</organism>
<gene>
    <name evidence="2" type="primary">cobJ</name>
    <name evidence="2" type="ORF">SCLAV_1068</name>
</gene>
<dbReference type="GO" id="GO:0032259">
    <property type="term" value="P:methylation"/>
    <property type="evidence" value="ECO:0007669"/>
    <property type="project" value="UniProtKB-KW"/>
</dbReference>
<evidence type="ECO:0000313" key="2">
    <source>
        <dbReference type="EMBL" id="EFG06146.1"/>
    </source>
</evidence>
<dbReference type="Gene3D" id="3.30.420.180">
    <property type="entry name" value="CobE/GbiG C-terminal domain"/>
    <property type="match status" value="1"/>
</dbReference>
<dbReference type="PANTHER" id="PTHR47036">
    <property type="entry name" value="COBALT-FACTOR III C(17)-METHYLTRANSFERASE-RELATED"/>
    <property type="match status" value="1"/>
</dbReference>
<dbReference type="InterPro" id="IPR014776">
    <property type="entry name" value="4pyrrole_Mease_sub2"/>
</dbReference>
<reference evidence="2 3" key="1">
    <citation type="journal article" date="2010" name="Genome Biol. Evol.">
        <title>The sequence of a 1.8-mb bacterial linear plasmid reveals a rich evolutionary reservoir of secondary metabolic pathways.</title>
        <authorList>
            <person name="Medema M.H."/>
            <person name="Trefzer A."/>
            <person name="Kovalchuk A."/>
            <person name="van den Berg M."/>
            <person name="Mueller U."/>
            <person name="Heijne W."/>
            <person name="Wu L."/>
            <person name="Alam M.T."/>
            <person name="Ronning C.M."/>
            <person name="Nierman W.C."/>
            <person name="Bovenberg R.A.L."/>
            <person name="Breitling R."/>
            <person name="Takano E."/>
        </authorList>
    </citation>
    <scope>NUCLEOTIDE SEQUENCE [LARGE SCALE GENOMIC DNA]</scope>
    <source>
        <strain evidence="3">ATCC 27064 / DSM 738 / JCM 4710 / NBRC 13307 / NCIMB 12785 / NRRL 3585 / VKM Ac-602</strain>
    </source>
</reference>
<dbReference type="STRING" id="1901.BB341_22670"/>
<dbReference type="eggNOG" id="COG1010">
    <property type="taxonomic scope" value="Bacteria"/>
</dbReference>
<dbReference type="eggNOG" id="COG2073">
    <property type="taxonomic scope" value="Bacteria"/>
</dbReference>
<dbReference type="KEGG" id="sclf:BB341_22670"/>
<protein>
    <submittedName>
        <fullName evidence="2">Putative precorrin methylase</fullName>
        <ecNumber evidence="2">2.1.1.131</ecNumber>
    </submittedName>
</protein>
<name>E2PXM4_STRCL</name>
<dbReference type="GO" id="GO:0009236">
    <property type="term" value="P:cobalamin biosynthetic process"/>
    <property type="evidence" value="ECO:0007669"/>
    <property type="project" value="InterPro"/>
</dbReference>
<keyword evidence="3" id="KW-1185">Reference proteome</keyword>
<proteinExistence type="predicted"/>
<dbReference type="InterPro" id="IPR051810">
    <property type="entry name" value="Precorrin_MeTrfase"/>
</dbReference>
<keyword evidence="2" id="KW-0489">Methyltransferase</keyword>
<dbReference type="GO" id="GO:0030789">
    <property type="term" value="F:precorrin-3B C17-methyltransferase activity"/>
    <property type="evidence" value="ECO:0007669"/>
    <property type="project" value="UniProtKB-EC"/>
</dbReference>
<dbReference type="PANTHER" id="PTHR47036:SF1">
    <property type="entry name" value="COBALT-FACTOR III C(17)-METHYLTRANSFERASE-RELATED"/>
    <property type="match status" value="1"/>
</dbReference>
<dbReference type="EMBL" id="CM000913">
    <property type="protein sequence ID" value="EFG06146.1"/>
    <property type="molecule type" value="Genomic_DNA"/>
</dbReference>
<dbReference type="InterPro" id="IPR002750">
    <property type="entry name" value="CobE/GbiG_C"/>
</dbReference>
<sequence length="285" mass="29592">MPAHRDPGAPRVTDRVVPFGRRDAVLRPPSLVAGVGAARGVDADEIVELVTAALGAAGLSVLSLAELATVAARAAEPGVVAAARRLAVPVVAHGADRLARVRVPHPSERVLRALGTASVAEAAALAAGGELLVPKRVSRPRGRAARATCAVVRRPGLGPPPSGRVPAAEVWVGLCDGFPPWELLRERLGDRVDSGAAVTLLNSGEQGESQRLGAILAWFTQRWGSRTPVKIVWNESRTDESSRVTTLAGVDAARVDMMSVVTVGNSATLAIAGPAATPRGYRWQA</sequence>
<dbReference type="RefSeq" id="WP_003960013.1">
    <property type="nucleotide sequence ID" value="NZ_CM000913.1"/>
</dbReference>
<dbReference type="SUPFAM" id="SSF53790">
    <property type="entry name" value="Tetrapyrrole methylase"/>
    <property type="match status" value="1"/>
</dbReference>
<evidence type="ECO:0000259" key="1">
    <source>
        <dbReference type="Pfam" id="PF01890"/>
    </source>
</evidence>